<dbReference type="Proteomes" id="UP000618591">
    <property type="component" value="Unassembled WGS sequence"/>
</dbReference>
<dbReference type="InterPro" id="IPR004764">
    <property type="entry name" value="MdtF-like"/>
</dbReference>
<evidence type="ECO:0000313" key="12">
    <source>
        <dbReference type="EMBL" id="GGA36043.1"/>
    </source>
</evidence>
<dbReference type="PROSITE" id="PS50156">
    <property type="entry name" value="SSD"/>
    <property type="match status" value="1"/>
</dbReference>
<dbReference type="SUPFAM" id="SSF82866">
    <property type="entry name" value="Multidrug efflux transporter AcrB transmembrane domain"/>
    <property type="match status" value="2"/>
</dbReference>
<feature type="transmembrane region" description="Helical" evidence="9">
    <location>
        <begin position="876"/>
        <end position="894"/>
    </location>
</feature>
<evidence type="ECO:0000256" key="5">
    <source>
        <dbReference type="ARBA" id="ARBA00022519"/>
    </source>
</evidence>
<gene>
    <name evidence="12" type="primary">mexF</name>
    <name evidence="12" type="ORF">GCM10011395_03030</name>
</gene>
<feature type="compositionally biased region" description="Pro residues" evidence="10">
    <location>
        <begin position="1052"/>
        <end position="1062"/>
    </location>
</feature>
<evidence type="ECO:0000313" key="13">
    <source>
        <dbReference type="Proteomes" id="UP000618591"/>
    </source>
</evidence>
<dbReference type="NCBIfam" id="TIGR00915">
    <property type="entry name" value="2A0602"/>
    <property type="match status" value="1"/>
</dbReference>
<comment type="subcellular location">
    <subcellularLocation>
        <location evidence="1 9">Cell inner membrane</location>
        <topology evidence="1 9">Multi-pass membrane protein</topology>
    </subcellularLocation>
</comment>
<dbReference type="PRINTS" id="PR00702">
    <property type="entry name" value="ACRIFLAVINRP"/>
</dbReference>
<dbReference type="InterPro" id="IPR027463">
    <property type="entry name" value="AcrB_DN_DC_subdom"/>
</dbReference>
<feature type="transmembrane region" description="Helical" evidence="9">
    <location>
        <begin position="370"/>
        <end position="392"/>
    </location>
</feature>
<feature type="transmembrane region" description="Helical" evidence="9">
    <location>
        <begin position="901"/>
        <end position="923"/>
    </location>
</feature>
<comment type="similarity">
    <text evidence="2 9">Belongs to the resistance-nodulation-cell division (RND) (TC 2.A.6) family.</text>
</comment>
<sequence>MKFPHFFIDRPIFAAVLSILIVVFGVVAYPSLPVAQYPSIAPPTVVVNATFPGANAETLAETVAAPLEESINGVENMIYMSSSNTGDGALAITVTFKQGTNVDQAQVLVQNRVSTAEPRLPEEVRQIGVTVRKNSPNILLVIALTSPDGSLNESYVSNYATTQIIDRLARIPGVGGTRTFGGRDYNMRVWVDPDRAASRNLTVDEIVAAVRAQNAQVAVGSVGAPPFNQGGTAFQLGIQATGRLTTTEQFGDIIVKRDDQGRLTRLRDVARIELGAQDYTINARLNGKPMTAIGITQLPGSNALSTAQAVKDEVERASKSFPPGLKYSIPYNPTEYISASIEAVEHTLVEALVLVALVVLLFLQSWRAALIPIIAIPVSLVGSLAVLAGFGFSLNNLSLFGMVLAIGIVVDDAIVVVENIERLMDEEGLSPREAAHKTMDEVSGALIAIALVLCGVFIPTSFIPGISGQFYQQFALTIVSATAISAFVSLTLSPALAAIILKPKTDAEPAAGWRGAGTRFARGFNRGFDWLGEKFGKFTARAIRSLAVIAIAYVVLIGLAGWRFTATPTGFIPAQDQGYLIVAAQLPPGASLQRTTELLNKAGAIARQNPAVRDTVAFAGLDGATFSTASNGGAMFVALKGKADRINSTAIANQLRQAFGPLAGGLLLVIPPPPVAGIGTGGGWKMLIEDRTNLGFKALEGAAFGMMMKANQTPGITSAFTTFNTRTPRLFADIDRERAEQLGVPVANVFSTLGTYLGSSYINDFNYLGRTYRVTAQADAPYRDQISDVGHLRTRSAAGNMVPLDAVMTLRNDSGPYRVVRYNLYPSAELQGDTVPGYSSGQSLDTMAKLAGEILPKGMSYEWTEIAFQQTQAGNTGSLVFGLAVLFVFLLLAANYESLVLPFAVILIVPMCLLAVIVGVNVMGMDNNILTQIGLVVLIGLAAKNAILIVEFARQNEVDGMELRAAAEHAAEQRLRPILMTSLAFILGVLPLVIGNGPGSEMRKALGVAVFFGMIGVTTFGLLFTPSFYVISRKGGDWVAAKLRRGRRDPEPGPPTSEPLPAHPEGNPA</sequence>
<evidence type="ECO:0000256" key="3">
    <source>
        <dbReference type="ARBA" id="ARBA00022448"/>
    </source>
</evidence>
<evidence type="ECO:0000256" key="8">
    <source>
        <dbReference type="ARBA" id="ARBA00023136"/>
    </source>
</evidence>
<dbReference type="Gene3D" id="1.20.1640.10">
    <property type="entry name" value="Multidrug efflux transporter AcrB transmembrane domain"/>
    <property type="match status" value="2"/>
</dbReference>
<keyword evidence="7 9" id="KW-1133">Transmembrane helix</keyword>
<feature type="transmembrane region" description="Helical" evidence="9">
    <location>
        <begin position="929"/>
        <end position="953"/>
    </location>
</feature>
<accession>A0ABQ1G2B5</accession>
<feature type="transmembrane region" description="Helical" evidence="9">
    <location>
        <begin position="1006"/>
        <end position="1024"/>
    </location>
</feature>
<dbReference type="Gene3D" id="3.30.2090.10">
    <property type="entry name" value="Multidrug efflux transporter AcrB TolC docking domain, DN and DC subdomains"/>
    <property type="match status" value="2"/>
</dbReference>
<dbReference type="InterPro" id="IPR000731">
    <property type="entry name" value="SSD"/>
</dbReference>
<keyword evidence="4" id="KW-1003">Cell membrane</keyword>
<dbReference type="PANTHER" id="PTHR32063">
    <property type="match status" value="1"/>
</dbReference>
<dbReference type="RefSeq" id="WP_188444999.1">
    <property type="nucleotide sequence ID" value="NZ_BMDW01000001.1"/>
</dbReference>
<evidence type="ECO:0000256" key="9">
    <source>
        <dbReference type="RuleBase" id="RU364070"/>
    </source>
</evidence>
<keyword evidence="8 9" id="KW-0472">Membrane</keyword>
<dbReference type="Pfam" id="PF00873">
    <property type="entry name" value="ACR_tran"/>
    <property type="match status" value="1"/>
</dbReference>
<dbReference type="InterPro" id="IPR001036">
    <property type="entry name" value="Acrflvin-R"/>
</dbReference>
<feature type="transmembrane region" description="Helical" evidence="9">
    <location>
        <begin position="542"/>
        <end position="562"/>
    </location>
</feature>
<keyword evidence="5 9" id="KW-0997">Cell inner membrane</keyword>
<dbReference type="EMBL" id="BMDW01000001">
    <property type="protein sequence ID" value="GGA36043.1"/>
    <property type="molecule type" value="Genomic_DNA"/>
</dbReference>
<keyword evidence="6 9" id="KW-0812">Transmembrane</keyword>
<evidence type="ECO:0000256" key="2">
    <source>
        <dbReference type="ARBA" id="ARBA00010942"/>
    </source>
</evidence>
<dbReference type="PANTHER" id="PTHR32063:SF11">
    <property type="entry name" value="CATION OR DRUG EFFLUX SYSTEM PROTEIN"/>
    <property type="match status" value="1"/>
</dbReference>
<evidence type="ECO:0000256" key="6">
    <source>
        <dbReference type="ARBA" id="ARBA00022692"/>
    </source>
</evidence>
<dbReference type="Gene3D" id="3.30.70.1320">
    <property type="entry name" value="Multidrug efflux transporter AcrB pore domain like"/>
    <property type="match status" value="1"/>
</dbReference>
<feature type="transmembrane region" description="Helical" evidence="9">
    <location>
        <begin position="343"/>
        <end position="363"/>
    </location>
</feature>
<keyword evidence="13" id="KW-1185">Reference proteome</keyword>
<evidence type="ECO:0000259" key="11">
    <source>
        <dbReference type="PROSITE" id="PS50156"/>
    </source>
</evidence>
<name>A0ABQ1G2B5_9SPHN</name>
<keyword evidence="3 9" id="KW-0813">Transport</keyword>
<evidence type="ECO:0000256" key="7">
    <source>
        <dbReference type="ARBA" id="ARBA00022989"/>
    </source>
</evidence>
<feature type="transmembrane region" description="Helical" evidence="9">
    <location>
        <begin position="974"/>
        <end position="994"/>
    </location>
</feature>
<reference evidence="13" key="1">
    <citation type="journal article" date="2019" name="Int. J. Syst. Evol. Microbiol.">
        <title>The Global Catalogue of Microorganisms (GCM) 10K type strain sequencing project: providing services to taxonomists for standard genome sequencing and annotation.</title>
        <authorList>
            <consortium name="The Broad Institute Genomics Platform"/>
            <consortium name="The Broad Institute Genome Sequencing Center for Infectious Disease"/>
            <person name="Wu L."/>
            <person name="Ma J."/>
        </authorList>
    </citation>
    <scope>NUCLEOTIDE SEQUENCE [LARGE SCALE GENOMIC DNA]</scope>
    <source>
        <strain evidence="13">CGMCC 1.10106</strain>
    </source>
</reference>
<dbReference type="SUPFAM" id="SSF82693">
    <property type="entry name" value="Multidrug efflux transporter AcrB pore domain, PN1, PN2, PC1 and PC2 subdomains"/>
    <property type="match status" value="4"/>
</dbReference>
<dbReference type="NCBIfam" id="NF000282">
    <property type="entry name" value="RND_permease_1"/>
    <property type="match status" value="1"/>
</dbReference>
<feature type="transmembrane region" description="Helical" evidence="9">
    <location>
        <begin position="474"/>
        <end position="501"/>
    </location>
</feature>
<feature type="transmembrane region" description="Helical" evidence="9">
    <location>
        <begin position="441"/>
        <end position="462"/>
    </location>
</feature>
<dbReference type="Gene3D" id="3.30.70.1440">
    <property type="entry name" value="Multidrug efflux transporter AcrB pore domain"/>
    <property type="match status" value="1"/>
</dbReference>
<comment type="caution">
    <text evidence="12">The sequence shown here is derived from an EMBL/GenBank/DDBJ whole genome shotgun (WGS) entry which is preliminary data.</text>
</comment>
<evidence type="ECO:0000256" key="1">
    <source>
        <dbReference type="ARBA" id="ARBA00004429"/>
    </source>
</evidence>
<proteinExistence type="inferred from homology"/>
<dbReference type="Gene3D" id="3.30.70.1430">
    <property type="entry name" value="Multidrug efflux transporter AcrB pore domain"/>
    <property type="match status" value="2"/>
</dbReference>
<evidence type="ECO:0000256" key="10">
    <source>
        <dbReference type="SAM" id="MobiDB-lite"/>
    </source>
</evidence>
<feature type="transmembrane region" description="Helical" evidence="9">
    <location>
        <begin position="12"/>
        <end position="32"/>
    </location>
</feature>
<feature type="transmembrane region" description="Helical" evidence="9">
    <location>
        <begin position="398"/>
        <end position="420"/>
    </location>
</feature>
<feature type="region of interest" description="Disordered" evidence="10">
    <location>
        <begin position="1043"/>
        <end position="1069"/>
    </location>
</feature>
<feature type="domain" description="SSD" evidence="11">
    <location>
        <begin position="369"/>
        <end position="499"/>
    </location>
</feature>
<evidence type="ECO:0000256" key="4">
    <source>
        <dbReference type="ARBA" id="ARBA00022475"/>
    </source>
</evidence>
<organism evidence="12 13">
    <name type="scientific">Sphingomonas psychrolutea</name>
    <dbReference type="NCBI Taxonomy" id="1259676"/>
    <lineage>
        <taxon>Bacteria</taxon>
        <taxon>Pseudomonadati</taxon>
        <taxon>Pseudomonadota</taxon>
        <taxon>Alphaproteobacteria</taxon>
        <taxon>Sphingomonadales</taxon>
        <taxon>Sphingomonadaceae</taxon>
        <taxon>Sphingomonas</taxon>
    </lineage>
</organism>
<dbReference type="SUPFAM" id="SSF82714">
    <property type="entry name" value="Multidrug efflux transporter AcrB TolC docking domain, DN and DC subdomains"/>
    <property type="match status" value="2"/>
</dbReference>
<protein>
    <recommendedName>
        <fullName evidence="9">Efflux pump membrane transporter</fullName>
    </recommendedName>
</protein>